<organism evidence="1 2">
    <name type="scientific">Madurella mycetomatis</name>
    <dbReference type="NCBI Taxonomy" id="100816"/>
    <lineage>
        <taxon>Eukaryota</taxon>
        <taxon>Fungi</taxon>
        <taxon>Dikarya</taxon>
        <taxon>Ascomycota</taxon>
        <taxon>Pezizomycotina</taxon>
        <taxon>Sordariomycetes</taxon>
        <taxon>Sordariomycetidae</taxon>
        <taxon>Sordariales</taxon>
        <taxon>Sordariales incertae sedis</taxon>
        <taxon>Madurella</taxon>
    </lineage>
</organism>
<dbReference type="EMBL" id="LCTW02000095">
    <property type="protein sequence ID" value="KXX79164.1"/>
    <property type="molecule type" value="Genomic_DNA"/>
</dbReference>
<dbReference type="Gene3D" id="3.30.559.10">
    <property type="entry name" value="Chloramphenicol acetyltransferase-like domain"/>
    <property type="match status" value="1"/>
</dbReference>
<reference evidence="1 2" key="1">
    <citation type="journal article" date="2016" name="Genome Announc.">
        <title>Genome Sequence of Madurella mycetomatis mm55, Isolated from a Human Mycetoma Case in Sudan.</title>
        <authorList>
            <person name="Smit S."/>
            <person name="Derks M.F."/>
            <person name="Bervoets S."/>
            <person name="Fahal A."/>
            <person name="van Leeuwen W."/>
            <person name="van Belkum A."/>
            <person name="van de Sande W.W."/>
        </authorList>
    </citation>
    <scope>NUCLEOTIDE SEQUENCE [LARGE SCALE GENOMIC DNA]</scope>
    <source>
        <strain evidence="2">mm55</strain>
    </source>
</reference>
<name>A0A175W868_9PEZI</name>
<accession>A0A175W868</accession>
<dbReference type="PANTHER" id="PTHR42034:SF1">
    <property type="entry name" value="CONDENSATION DOMAIN-CONTAINING PROTEIN"/>
    <property type="match status" value="1"/>
</dbReference>
<dbReference type="SUPFAM" id="SSF52777">
    <property type="entry name" value="CoA-dependent acyltransferases"/>
    <property type="match status" value="1"/>
</dbReference>
<dbReference type="PANTHER" id="PTHR42034">
    <property type="entry name" value="CHROMOSOME 7, WHOLE GENOME SHOTGUN SEQUENCE-RELATED"/>
    <property type="match status" value="1"/>
</dbReference>
<proteinExistence type="predicted"/>
<keyword evidence="2" id="KW-1185">Reference proteome</keyword>
<evidence type="ECO:0000313" key="2">
    <source>
        <dbReference type="Proteomes" id="UP000078237"/>
    </source>
</evidence>
<comment type="caution">
    <text evidence="1">The sequence shown here is derived from an EMBL/GenBank/DDBJ whole genome shotgun (WGS) entry which is preliminary data.</text>
</comment>
<dbReference type="VEuPathDB" id="FungiDB:MMYC01_204837"/>
<gene>
    <name evidence="1" type="ORF">MMYC01_204837</name>
</gene>
<dbReference type="OrthoDB" id="4589786at2759"/>
<dbReference type="AlphaFoldDB" id="A0A175W868"/>
<evidence type="ECO:0000313" key="1">
    <source>
        <dbReference type="EMBL" id="KXX79164.1"/>
    </source>
</evidence>
<dbReference type="Gene3D" id="3.30.559.30">
    <property type="entry name" value="Nonribosomal peptide synthetase, condensation domain"/>
    <property type="match status" value="1"/>
</dbReference>
<sequence length="462" mass="51250">MPWKEIKPGLWRRHLGDNEKFIKFIGDRAHQTGREHWSVTASAQFTLNKTLTPSELGSKCLEAWRSLRFDHPSIACTAEGEELSYLVVPEDWVTSWAKETLVIHDDGANADDITAALKPTRYTTAHLLPGEGRVLIHFAHWRTDGYGALQLVNAFLDCLCRAVTGEDRVLPWGEEVQRLTPSVEEVLGLPLEATPDILDATRNCMKTLGYTKGAVGVALADGAHTTVAPAGTRSARLSLNKMDTAAVLDACRARNISLVSAVHASCAALTRLEASPDHRHKHYTSTMRFSLRPHLPPPYRTADYAAALYTGGYMSRAEASQPWLATAQQYEHEYRTGITAEFLKCRRQYAIEVLRVLQQNPPPPDSPQSEVDISSVGDAEALVSPRHAHGDTVLEVQDVSIGVETLTRQTYCFVWAFRGRLELGLVYNEAYYAPERAVRMVQTLRDILITELGLVGGDSEYS</sequence>
<dbReference type="Proteomes" id="UP000078237">
    <property type="component" value="Unassembled WGS sequence"/>
</dbReference>
<protein>
    <submittedName>
        <fullName evidence="1">Uncharacterized protein</fullName>
    </submittedName>
</protein>
<dbReference type="InterPro" id="IPR023213">
    <property type="entry name" value="CAT-like_dom_sf"/>
</dbReference>